<dbReference type="AlphaFoldDB" id="A0A3Q9C0K3"/>
<accession>A0A3Q9C0K3</accession>
<sequence length="335" mass="35832">MFRGSRRRSCGTAGCEGNGMSLSWPTRPIDRENSWAVLVGTSEQVHPSNLPAIPQAASSLEDLARALTGSQGLFDEEHVLPVGNPKSTEEVLGALDRIAGEKPDVVLFYYVGHGMQASLAGDGSGRTELFLALAGSIDERNEAVRTGLPISSVFSRLHYLRAKQSVAVLDCCFASRALDDPSVGDVHVLCATGKTTPALYELTDRHTGFTGSLLRILDKGIPDGPQYLDLQTVFHYLSVILPTTFCAASQEPNGGLPRPRQRTTDHRGSLALARNAAFGTALTPEGLAARAEFARRVASLGNDPLIETGDQRMLLAHAADLFEEIAKDTGVVHTS</sequence>
<dbReference type="Proteomes" id="UP000280197">
    <property type="component" value="Chromosome"/>
</dbReference>
<keyword evidence="3" id="KW-1185">Reference proteome</keyword>
<dbReference type="NCBIfam" id="NF047832">
    <property type="entry name" value="caspase_w_EACC1"/>
    <property type="match status" value="1"/>
</dbReference>
<protein>
    <recommendedName>
        <fullName evidence="1">Peptidase C14 caspase domain-containing protein</fullName>
    </recommendedName>
</protein>
<dbReference type="EMBL" id="CP034463">
    <property type="protein sequence ID" value="AZP21451.1"/>
    <property type="molecule type" value="Genomic_DNA"/>
</dbReference>
<evidence type="ECO:0000313" key="3">
    <source>
        <dbReference type="Proteomes" id="UP000280197"/>
    </source>
</evidence>
<reference evidence="2 3" key="1">
    <citation type="submission" date="2018-12" db="EMBL/GenBank/DDBJ databases">
        <authorList>
            <person name="Li K."/>
        </authorList>
    </citation>
    <scope>NUCLEOTIDE SEQUENCE [LARGE SCALE GENOMIC DNA]</scope>
    <source>
        <strain evidence="3">CR22</strain>
    </source>
</reference>
<gene>
    <name evidence="2" type="ORF">EJC51_38445</name>
</gene>
<dbReference type="InterPro" id="IPR011600">
    <property type="entry name" value="Pept_C14_caspase"/>
</dbReference>
<name>A0A3Q9C0K3_9ACTN</name>
<evidence type="ECO:0000313" key="2">
    <source>
        <dbReference type="EMBL" id="AZP21451.1"/>
    </source>
</evidence>
<dbReference type="KEGG" id="saqu:EJC51_38445"/>
<dbReference type="Gene3D" id="3.40.50.1460">
    <property type="match status" value="1"/>
</dbReference>
<dbReference type="GO" id="GO:0006508">
    <property type="term" value="P:proteolysis"/>
    <property type="evidence" value="ECO:0007669"/>
    <property type="project" value="InterPro"/>
</dbReference>
<feature type="domain" description="Peptidase C14 caspase" evidence="1">
    <location>
        <begin position="84"/>
        <end position="222"/>
    </location>
</feature>
<proteinExistence type="predicted"/>
<organism evidence="2 3">
    <name type="scientific">Streptomyces aquilus</name>
    <dbReference type="NCBI Taxonomy" id="2548456"/>
    <lineage>
        <taxon>Bacteria</taxon>
        <taxon>Bacillati</taxon>
        <taxon>Actinomycetota</taxon>
        <taxon>Actinomycetes</taxon>
        <taxon>Kitasatosporales</taxon>
        <taxon>Streptomycetaceae</taxon>
        <taxon>Streptomyces</taxon>
    </lineage>
</organism>
<dbReference type="Pfam" id="PF00656">
    <property type="entry name" value="Peptidase_C14"/>
    <property type="match status" value="1"/>
</dbReference>
<dbReference type="GO" id="GO:0004197">
    <property type="term" value="F:cysteine-type endopeptidase activity"/>
    <property type="evidence" value="ECO:0007669"/>
    <property type="project" value="InterPro"/>
</dbReference>
<evidence type="ECO:0000259" key="1">
    <source>
        <dbReference type="Pfam" id="PF00656"/>
    </source>
</evidence>